<comment type="caution">
    <text evidence="1">The sequence shown here is derived from an EMBL/GenBank/DDBJ whole genome shotgun (WGS) entry which is preliminary data.</text>
</comment>
<dbReference type="Proteomes" id="UP000238479">
    <property type="component" value="Chromosome 5"/>
</dbReference>
<name>A0A2P6Q667_ROSCH</name>
<dbReference type="InterPro" id="IPR039749">
    <property type="entry name" value="NUB1"/>
</dbReference>
<dbReference type="Gramene" id="PRQ29654">
    <property type="protein sequence ID" value="PRQ29654"/>
    <property type="gene ID" value="RchiOBHm_Chr5g0016141"/>
</dbReference>
<evidence type="ECO:0000313" key="2">
    <source>
        <dbReference type="Proteomes" id="UP000238479"/>
    </source>
</evidence>
<keyword evidence="2" id="KW-1185">Reference proteome</keyword>
<dbReference type="PANTHER" id="PTHR12948:SF3">
    <property type="entry name" value="NEDD8 ULTIMATE BUSTER 1"/>
    <property type="match status" value="1"/>
</dbReference>
<dbReference type="OMA" id="WIGILEV"/>
<proteinExistence type="predicted"/>
<dbReference type="PANTHER" id="PTHR12948">
    <property type="entry name" value="NEDD8 ULTIMATE BUSTER-1 BS4 PROTEIN"/>
    <property type="match status" value="1"/>
</dbReference>
<gene>
    <name evidence="1" type="ORF">RchiOBHm_Chr5g0016141</name>
</gene>
<accession>A0A2P6Q667</accession>
<dbReference type="EMBL" id="PDCK01000043">
    <property type="protein sequence ID" value="PRQ29654.1"/>
    <property type="molecule type" value="Genomic_DNA"/>
</dbReference>
<dbReference type="AlphaFoldDB" id="A0A2P6Q667"/>
<reference evidence="1 2" key="1">
    <citation type="journal article" date="2018" name="Nat. Genet.">
        <title>The Rosa genome provides new insights in the design of modern roses.</title>
        <authorList>
            <person name="Bendahmane M."/>
        </authorList>
    </citation>
    <scope>NUCLEOTIDE SEQUENCE [LARGE SCALE GENOMIC DNA]</scope>
    <source>
        <strain evidence="2">cv. Old Blush</strain>
    </source>
</reference>
<dbReference type="STRING" id="74649.A0A2P6Q667"/>
<sequence length="123" mass="14283">MVWCYFMLRDINWLSVARIRLEKAREGLERAHGKDSSRVRLLQAGRYPERALYLILELLEGVAAYHRGQVDKSMKVLTSVQELFTQLQVLDESLSLVMIMGFRERDTKRAPRMSNQDVSISPV</sequence>
<dbReference type="GO" id="GO:2000058">
    <property type="term" value="P:regulation of ubiquitin-dependent protein catabolic process"/>
    <property type="evidence" value="ECO:0007669"/>
    <property type="project" value="TreeGrafter"/>
</dbReference>
<organism evidence="1 2">
    <name type="scientific">Rosa chinensis</name>
    <name type="common">China rose</name>
    <dbReference type="NCBI Taxonomy" id="74649"/>
    <lineage>
        <taxon>Eukaryota</taxon>
        <taxon>Viridiplantae</taxon>
        <taxon>Streptophyta</taxon>
        <taxon>Embryophyta</taxon>
        <taxon>Tracheophyta</taxon>
        <taxon>Spermatophyta</taxon>
        <taxon>Magnoliopsida</taxon>
        <taxon>eudicotyledons</taxon>
        <taxon>Gunneridae</taxon>
        <taxon>Pentapetalae</taxon>
        <taxon>rosids</taxon>
        <taxon>fabids</taxon>
        <taxon>Rosales</taxon>
        <taxon>Rosaceae</taxon>
        <taxon>Rosoideae</taxon>
        <taxon>Rosoideae incertae sedis</taxon>
        <taxon>Rosa</taxon>
    </lineage>
</organism>
<evidence type="ECO:0000313" key="1">
    <source>
        <dbReference type="EMBL" id="PRQ29654.1"/>
    </source>
</evidence>
<protein>
    <submittedName>
        <fullName evidence="1">Uncharacterized protein</fullName>
    </submittedName>
</protein>